<organism evidence="10">
    <name type="scientific">Amorphochlora amoebiformis</name>
    <dbReference type="NCBI Taxonomy" id="1561963"/>
    <lineage>
        <taxon>Eukaryota</taxon>
        <taxon>Sar</taxon>
        <taxon>Rhizaria</taxon>
        <taxon>Cercozoa</taxon>
        <taxon>Chlorarachniophyceae</taxon>
        <taxon>Amorphochlora</taxon>
    </lineage>
</organism>
<dbReference type="InterPro" id="IPR051084">
    <property type="entry name" value="H+-coupled_symporters"/>
</dbReference>
<keyword evidence="5" id="KW-0769">Symport</keyword>
<evidence type="ECO:0000256" key="3">
    <source>
        <dbReference type="ARBA" id="ARBA00022475"/>
    </source>
</evidence>
<dbReference type="PANTHER" id="PTHR43528:SF7">
    <property type="entry name" value="MFS TRANSPORTER"/>
    <property type="match status" value="1"/>
</dbReference>
<keyword evidence="2" id="KW-0813">Transport</keyword>
<comment type="subcellular location">
    <subcellularLocation>
        <location evidence="1">Cell membrane</location>
        <topology evidence="1">Multi-pass membrane protein</topology>
    </subcellularLocation>
</comment>
<feature type="transmembrane region" description="Helical" evidence="8">
    <location>
        <begin position="312"/>
        <end position="333"/>
    </location>
</feature>
<dbReference type="AlphaFoldDB" id="A0A7S0H4G1"/>
<evidence type="ECO:0000256" key="4">
    <source>
        <dbReference type="ARBA" id="ARBA00022692"/>
    </source>
</evidence>
<dbReference type="GO" id="GO:0005886">
    <property type="term" value="C:plasma membrane"/>
    <property type="evidence" value="ECO:0007669"/>
    <property type="project" value="UniProtKB-SubCell"/>
</dbReference>
<keyword evidence="6 8" id="KW-1133">Transmembrane helix</keyword>
<feature type="transmembrane region" description="Helical" evidence="8">
    <location>
        <begin position="114"/>
        <end position="133"/>
    </location>
</feature>
<dbReference type="SUPFAM" id="SSF103473">
    <property type="entry name" value="MFS general substrate transporter"/>
    <property type="match status" value="1"/>
</dbReference>
<evidence type="ECO:0000256" key="6">
    <source>
        <dbReference type="ARBA" id="ARBA00022989"/>
    </source>
</evidence>
<feature type="transmembrane region" description="Helical" evidence="8">
    <location>
        <begin position="340"/>
        <end position="360"/>
    </location>
</feature>
<keyword evidence="4 8" id="KW-0812">Transmembrane</keyword>
<reference evidence="10" key="1">
    <citation type="submission" date="2021-01" db="EMBL/GenBank/DDBJ databases">
        <authorList>
            <person name="Corre E."/>
            <person name="Pelletier E."/>
            <person name="Niang G."/>
            <person name="Scheremetjew M."/>
            <person name="Finn R."/>
            <person name="Kale V."/>
            <person name="Holt S."/>
            <person name="Cochrane G."/>
            <person name="Meng A."/>
            <person name="Brown T."/>
            <person name="Cohen L."/>
        </authorList>
    </citation>
    <scope>NUCLEOTIDE SEQUENCE</scope>
    <source>
        <strain evidence="10">CCMP2058</strain>
    </source>
</reference>
<dbReference type="GO" id="GO:0015293">
    <property type="term" value="F:symporter activity"/>
    <property type="evidence" value="ECO:0007669"/>
    <property type="project" value="UniProtKB-KW"/>
</dbReference>
<feature type="transmembrane region" description="Helical" evidence="8">
    <location>
        <begin position="153"/>
        <end position="174"/>
    </location>
</feature>
<evidence type="ECO:0000259" key="9">
    <source>
        <dbReference type="PROSITE" id="PS50850"/>
    </source>
</evidence>
<dbReference type="EMBL" id="HBEM01027682">
    <property type="protein sequence ID" value="CAD8459904.1"/>
    <property type="molecule type" value="Transcribed_RNA"/>
</dbReference>
<proteinExistence type="predicted"/>
<protein>
    <recommendedName>
        <fullName evidence="9">Major facilitator superfamily (MFS) profile domain-containing protein</fullName>
    </recommendedName>
</protein>
<evidence type="ECO:0000256" key="7">
    <source>
        <dbReference type="ARBA" id="ARBA00023136"/>
    </source>
</evidence>
<evidence type="ECO:0000313" key="10">
    <source>
        <dbReference type="EMBL" id="CAD8459904.1"/>
    </source>
</evidence>
<name>A0A7S0H4G1_9EUKA</name>
<evidence type="ECO:0000256" key="8">
    <source>
        <dbReference type="SAM" id="Phobius"/>
    </source>
</evidence>
<evidence type="ECO:0000256" key="2">
    <source>
        <dbReference type="ARBA" id="ARBA00022448"/>
    </source>
</evidence>
<feature type="transmembrane region" description="Helical" evidence="8">
    <location>
        <begin position="437"/>
        <end position="455"/>
    </location>
</feature>
<dbReference type="Pfam" id="PF00083">
    <property type="entry name" value="Sugar_tr"/>
    <property type="match status" value="1"/>
</dbReference>
<feature type="transmembrane region" description="Helical" evidence="8">
    <location>
        <begin position="406"/>
        <end position="425"/>
    </location>
</feature>
<dbReference type="InterPro" id="IPR036259">
    <property type="entry name" value="MFS_trans_sf"/>
</dbReference>
<feature type="transmembrane region" description="Helical" evidence="8">
    <location>
        <begin position="366"/>
        <end position="394"/>
    </location>
</feature>
<feature type="transmembrane region" description="Helical" evidence="8">
    <location>
        <begin position="270"/>
        <end position="292"/>
    </location>
</feature>
<feature type="transmembrane region" description="Helical" evidence="8">
    <location>
        <begin position="219"/>
        <end position="239"/>
    </location>
</feature>
<evidence type="ECO:0000256" key="1">
    <source>
        <dbReference type="ARBA" id="ARBA00004651"/>
    </source>
</evidence>
<feature type="domain" description="Major facilitator superfamily (MFS) profile" evidence="9">
    <location>
        <begin position="48"/>
        <end position="459"/>
    </location>
</feature>
<dbReference type="PROSITE" id="PS50850">
    <property type="entry name" value="MFS"/>
    <property type="match status" value="1"/>
</dbReference>
<sequence>MASLGENEVKDDVNEPFIPNQEHKDHLNPIKVSFSNGYWKESWEFTKNNWIPLLANAFEWFEFATFAYQVEAISQNFSNGNESVVWVIFSVAFLCRPIGGILVGYLGDFFGRKLAFRLASITVVLSTFLQGTLPSQLAGGDIGRQSGLVLLLILRVMQGLGIGGEVGSGIILLAESAKRQHVGITLGWLTVSSGVGFMFASLSAALINSIMSEEDVVAYGWRLPFLLSIIPGVLLLRVLERLEETQEFSQLSDIRREQSSIFNPDIMKRISTYVLCQGGVASFWYIGCIYVFDWLKDTKNSESDGFGAAELLWIATFQNSIQLPSALFFGVCLDIFGLRTMFPFLTASILVFVLPVFVLLDTIGPNLILILFGPGIIFGILSGGLGSASALLAVDLFPVEYRHRSVGLSYNLSVMLFGGLGPAWAELAEGHIPVAPGVLIGISAAISFLTFVFLAQNLIPLAKKPHVNP</sequence>
<dbReference type="Gene3D" id="1.20.1250.20">
    <property type="entry name" value="MFS general substrate transporter like domains"/>
    <property type="match status" value="2"/>
</dbReference>
<evidence type="ECO:0000256" key="5">
    <source>
        <dbReference type="ARBA" id="ARBA00022847"/>
    </source>
</evidence>
<keyword evidence="7 8" id="KW-0472">Membrane</keyword>
<accession>A0A7S0H4G1</accession>
<dbReference type="PANTHER" id="PTHR43528">
    <property type="entry name" value="ALPHA-KETOGLUTARATE PERMEASE"/>
    <property type="match status" value="1"/>
</dbReference>
<keyword evidence="3" id="KW-1003">Cell membrane</keyword>
<dbReference type="InterPro" id="IPR005828">
    <property type="entry name" value="MFS_sugar_transport-like"/>
</dbReference>
<gene>
    <name evidence="10" type="ORF">LAMO00422_LOCUS18862</name>
</gene>
<feature type="transmembrane region" description="Helical" evidence="8">
    <location>
        <begin position="186"/>
        <end position="207"/>
    </location>
</feature>
<dbReference type="InterPro" id="IPR020846">
    <property type="entry name" value="MFS_dom"/>
</dbReference>
<feature type="transmembrane region" description="Helical" evidence="8">
    <location>
        <begin position="84"/>
        <end position="107"/>
    </location>
</feature>